<name>A0A1Q9ACL6_9HYPH</name>
<dbReference type="OrthoDB" id="574461at2"/>
<evidence type="ECO:0000313" key="5">
    <source>
        <dbReference type="Proteomes" id="UP000192652"/>
    </source>
</evidence>
<dbReference type="Gene3D" id="3.40.50.1010">
    <property type="entry name" value="5'-nuclease"/>
    <property type="match status" value="1"/>
</dbReference>
<organism evidence="2 4">
    <name type="scientific">Xaviernesmea rhizosphaerae</name>
    <dbReference type="NCBI Taxonomy" id="1672749"/>
    <lineage>
        <taxon>Bacteria</taxon>
        <taxon>Pseudomonadati</taxon>
        <taxon>Pseudomonadota</taxon>
        <taxon>Alphaproteobacteria</taxon>
        <taxon>Hyphomicrobiales</taxon>
        <taxon>Rhizobiaceae</taxon>
        <taxon>Rhizobium/Agrobacterium group</taxon>
        <taxon>Xaviernesmea</taxon>
    </lineage>
</organism>
<dbReference type="Proteomes" id="UP000192652">
    <property type="component" value="Unassembled WGS sequence"/>
</dbReference>
<dbReference type="EMBL" id="MSPX01000019">
    <property type="protein sequence ID" value="OQP84646.1"/>
    <property type="molecule type" value="Genomic_DNA"/>
</dbReference>
<dbReference type="EMBL" id="MKIO01000047">
    <property type="protein sequence ID" value="OLP52650.1"/>
    <property type="molecule type" value="Genomic_DNA"/>
</dbReference>
<dbReference type="Proteomes" id="UP000186143">
    <property type="component" value="Unassembled WGS sequence"/>
</dbReference>
<dbReference type="AlphaFoldDB" id="A0A1Q9ACL6"/>
<evidence type="ECO:0000313" key="2">
    <source>
        <dbReference type="EMBL" id="OLP52650.1"/>
    </source>
</evidence>
<sequence>MTASTPIYLDTNVLILLLESQTPESKALQELLKRSRDHETPPFITSALTFSELLVRPYRLGQTIIAQEYRYLSHGNAWLSVAPVTASILDVAALLRAERRALKLPDAIHVASALSAGCSHLMTADTGIGPVSALTHPLVGAIQIEPLTLLRPDLPTLTSLLQSIAP</sequence>
<evidence type="ECO:0000259" key="1">
    <source>
        <dbReference type="Pfam" id="PF01850"/>
    </source>
</evidence>
<accession>A0A1Q9ACL6</accession>
<dbReference type="InterPro" id="IPR029060">
    <property type="entry name" value="PIN-like_dom_sf"/>
</dbReference>
<keyword evidence="5" id="KW-1185">Reference proteome</keyword>
<comment type="caution">
    <text evidence="2">The sequence shown here is derived from an EMBL/GenBank/DDBJ whole genome shotgun (WGS) entry which is preliminary data.</text>
</comment>
<proteinExistence type="predicted"/>
<dbReference type="RefSeq" id="WP_075637197.1">
    <property type="nucleotide sequence ID" value="NZ_MKIO01000047.1"/>
</dbReference>
<evidence type="ECO:0000313" key="4">
    <source>
        <dbReference type="Proteomes" id="UP000186143"/>
    </source>
</evidence>
<dbReference type="STRING" id="1672749.BJF92_14650"/>
<feature type="domain" description="PIN" evidence="1">
    <location>
        <begin position="7"/>
        <end position="127"/>
    </location>
</feature>
<gene>
    <name evidence="2" type="ORF">BJF92_14650</name>
    <name evidence="3" type="ORF">BTR14_18650</name>
</gene>
<reference evidence="3" key="2">
    <citation type="submission" date="2016-12" db="EMBL/GenBank/DDBJ databases">
        <authorList>
            <person name="Zhang X."/>
            <person name="Zhao J."/>
        </authorList>
    </citation>
    <scope>NUCLEOTIDE SEQUENCE</scope>
    <source>
        <strain evidence="3">RD15</strain>
    </source>
</reference>
<protein>
    <recommendedName>
        <fullName evidence="1">PIN domain-containing protein</fullName>
    </recommendedName>
</protein>
<dbReference type="InterPro" id="IPR002716">
    <property type="entry name" value="PIN_dom"/>
</dbReference>
<reference evidence="3 5" key="3">
    <citation type="journal article" date="2017" name="Antonie Van Leeuwenhoek">
        <title>Rhizobium rhizosphaerae sp. nov., a novel species isolated from rice rhizosphere.</title>
        <authorList>
            <person name="Zhao J.J."/>
            <person name="Zhang J."/>
            <person name="Zhang R.J."/>
            <person name="Zhang C.W."/>
            <person name="Yin H.Q."/>
            <person name="Zhang X.X."/>
        </authorList>
    </citation>
    <scope>NUCLEOTIDE SEQUENCE [LARGE SCALE GENOMIC DNA]</scope>
    <source>
        <strain evidence="3 5">RD15</strain>
    </source>
</reference>
<dbReference type="Pfam" id="PF01850">
    <property type="entry name" value="PIN"/>
    <property type="match status" value="1"/>
</dbReference>
<dbReference type="SUPFAM" id="SSF88723">
    <property type="entry name" value="PIN domain-like"/>
    <property type="match status" value="1"/>
</dbReference>
<reference evidence="2 4" key="1">
    <citation type="submission" date="2016-09" db="EMBL/GenBank/DDBJ databases">
        <title>Rhizobium sp. nov., a novel species isolated from the rice rhizosphere.</title>
        <authorList>
            <person name="Zhao J."/>
            <person name="Zhang X."/>
        </authorList>
    </citation>
    <scope>NUCLEOTIDE SEQUENCE [LARGE SCALE GENOMIC DNA]</scope>
    <source>
        <strain evidence="2 4">MH17</strain>
    </source>
</reference>
<evidence type="ECO:0000313" key="3">
    <source>
        <dbReference type="EMBL" id="OQP84646.1"/>
    </source>
</evidence>